<name>A0ABT5JGT9_RHOTP</name>
<sequence>MSAEKTSKTFTSQKDPPEGSREVIDRELARQERQAKDAPQTPGAGTDGGDTAASGDANRTR</sequence>
<dbReference type="EMBL" id="JAQQLI010000055">
    <property type="protein sequence ID" value="MDC7788911.1"/>
    <property type="molecule type" value="Genomic_DNA"/>
</dbReference>
<proteinExistence type="predicted"/>
<reference evidence="2" key="2">
    <citation type="submission" date="2023-02" db="EMBL/GenBank/DDBJ databases">
        <authorList>
            <person name="Rayyan A."/>
            <person name="Meyer T."/>
            <person name="Kyndt J.A."/>
        </authorList>
    </citation>
    <scope>NUCLEOTIDE SEQUENCE</scope>
    <source>
        <strain evidence="2">DSM 9987</strain>
    </source>
</reference>
<evidence type="ECO:0000256" key="1">
    <source>
        <dbReference type="SAM" id="MobiDB-lite"/>
    </source>
</evidence>
<accession>A0ABT5JGT9</accession>
<feature type="compositionally biased region" description="Low complexity" evidence="1">
    <location>
        <begin position="38"/>
        <end position="61"/>
    </location>
</feature>
<protein>
    <submittedName>
        <fullName evidence="2">Uncharacterized protein</fullName>
    </submittedName>
</protein>
<feature type="region of interest" description="Disordered" evidence="1">
    <location>
        <begin position="1"/>
        <end position="61"/>
    </location>
</feature>
<reference evidence="2" key="1">
    <citation type="journal article" date="2023" name="Microbiol Resour">
        <title>Genome Sequences of Rhodoplanes serenus and Two Thermotolerant Strains, Rhodoplanes tepidamans and 'Rhodoplanes cryptolactis,' Further Refine the Genus.</title>
        <authorList>
            <person name="Rayyan A.A."/>
            <person name="Kyndt J.A."/>
        </authorList>
    </citation>
    <scope>NUCLEOTIDE SEQUENCE</scope>
    <source>
        <strain evidence="2">DSM 9987</strain>
    </source>
</reference>
<keyword evidence="3" id="KW-1185">Reference proteome</keyword>
<evidence type="ECO:0000313" key="2">
    <source>
        <dbReference type="EMBL" id="MDC7788911.1"/>
    </source>
</evidence>
<dbReference type="Proteomes" id="UP001165652">
    <property type="component" value="Unassembled WGS sequence"/>
</dbReference>
<comment type="caution">
    <text evidence="2">The sequence shown here is derived from an EMBL/GenBank/DDBJ whole genome shotgun (WGS) entry which is preliminary data.</text>
</comment>
<dbReference type="RefSeq" id="WP_272779744.1">
    <property type="nucleotide sequence ID" value="NZ_JAQQLI010000055.1"/>
</dbReference>
<evidence type="ECO:0000313" key="3">
    <source>
        <dbReference type="Proteomes" id="UP001165652"/>
    </source>
</evidence>
<organism evidence="2 3">
    <name type="scientific">Rhodoplanes tepidamans</name>
    <name type="common">Rhodoplanes cryptolactis</name>
    <dbReference type="NCBI Taxonomy" id="200616"/>
    <lineage>
        <taxon>Bacteria</taxon>
        <taxon>Pseudomonadati</taxon>
        <taxon>Pseudomonadota</taxon>
        <taxon>Alphaproteobacteria</taxon>
        <taxon>Hyphomicrobiales</taxon>
        <taxon>Nitrobacteraceae</taxon>
        <taxon>Rhodoplanes</taxon>
    </lineage>
</organism>
<gene>
    <name evidence="2" type="ORF">PQJ73_24780</name>
</gene>
<feature type="compositionally biased region" description="Basic and acidic residues" evidence="1">
    <location>
        <begin position="15"/>
        <end position="36"/>
    </location>
</feature>